<keyword evidence="4" id="KW-1185">Reference proteome</keyword>
<comment type="caution">
    <text evidence="2">The sequence shown here is derived from an EMBL/GenBank/DDBJ whole genome shotgun (WGS) entry which is preliminary data.</text>
</comment>
<evidence type="ECO:0000313" key="4">
    <source>
        <dbReference type="Proteomes" id="UP000663829"/>
    </source>
</evidence>
<evidence type="ECO:0000313" key="2">
    <source>
        <dbReference type="EMBL" id="CAF1574998.1"/>
    </source>
</evidence>
<dbReference type="Proteomes" id="UP000681722">
    <property type="component" value="Unassembled WGS sequence"/>
</dbReference>
<dbReference type="AlphaFoldDB" id="A0A815YWC7"/>
<feature type="non-terminal residue" evidence="2">
    <location>
        <position position="74"/>
    </location>
</feature>
<proteinExistence type="predicted"/>
<name>A0A815YWC7_9BILA</name>
<feature type="signal peptide" evidence="1">
    <location>
        <begin position="1"/>
        <end position="20"/>
    </location>
</feature>
<sequence length="74" mass="8561">MEKLKFIIIIFTFLLYSLNANHFPINLGGLFTINQLSFYNQYWPSIKMALNHINSAIITQNITLILNETEGITQ</sequence>
<dbReference type="Proteomes" id="UP000663829">
    <property type="component" value="Unassembled WGS sequence"/>
</dbReference>
<evidence type="ECO:0000256" key="1">
    <source>
        <dbReference type="SAM" id="SignalP"/>
    </source>
</evidence>
<dbReference type="EMBL" id="CAJNOQ010030516">
    <property type="protein sequence ID" value="CAF1574998.1"/>
    <property type="molecule type" value="Genomic_DNA"/>
</dbReference>
<keyword evidence="1" id="KW-0732">Signal</keyword>
<dbReference type="EMBL" id="CAJOBC010096400">
    <property type="protein sequence ID" value="CAF4439909.1"/>
    <property type="molecule type" value="Genomic_DNA"/>
</dbReference>
<protein>
    <submittedName>
        <fullName evidence="2">Uncharacterized protein</fullName>
    </submittedName>
</protein>
<accession>A0A815YWC7</accession>
<evidence type="ECO:0000313" key="3">
    <source>
        <dbReference type="EMBL" id="CAF4439909.1"/>
    </source>
</evidence>
<feature type="chain" id="PRO_5035688510" evidence="1">
    <location>
        <begin position="21"/>
        <end position="74"/>
    </location>
</feature>
<organism evidence="2 4">
    <name type="scientific">Didymodactylos carnosus</name>
    <dbReference type="NCBI Taxonomy" id="1234261"/>
    <lineage>
        <taxon>Eukaryota</taxon>
        <taxon>Metazoa</taxon>
        <taxon>Spiralia</taxon>
        <taxon>Gnathifera</taxon>
        <taxon>Rotifera</taxon>
        <taxon>Eurotatoria</taxon>
        <taxon>Bdelloidea</taxon>
        <taxon>Philodinida</taxon>
        <taxon>Philodinidae</taxon>
        <taxon>Didymodactylos</taxon>
    </lineage>
</organism>
<gene>
    <name evidence="2" type="ORF">GPM918_LOCUS40665</name>
    <name evidence="3" type="ORF">SRO942_LOCUS41641</name>
</gene>
<reference evidence="2" key="1">
    <citation type="submission" date="2021-02" db="EMBL/GenBank/DDBJ databases">
        <authorList>
            <person name="Nowell W R."/>
        </authorList>
    </citation>
    <scope>NUCLEOTIDE SEQUENCE</scope>
</reference>